<dbReference type="GO" id="GO:0003723">
    <property type="term" value="F:RNA binding"/>
    <property type="evidence" value="ECO:0007669"/>
    <property type="project" value="InterPro"/>
</dbReference>
<dbReference type="InterPro" id="IPR050661">
    <property type="entry name" value="BglG_antiterminators"/>
</dbReference>
<dbReference type="PROSITE" id="PS51372">
    <property type="entry name" value="PRD_2"/>
    <property type="match status" value="2"/>
</dbReference>
<accession>A0A380JWE5</accession>
<dbReference type="InterPro" id="IPR004341">
    <property type="entry name" value="CAT_RNA-bd_dom"/>
</dbReference>
<keyword evidence="1" id="KW-0677">Repeat</keyword>
<dbReference type="Pfam" id="PF00874">
    <property type="entry name" value="PRD"/>
    <property type="match status" value="2"/>
</dbReference>
<evidence type="ECO:0000313" key="3">
    <source>
        <dbReference type="EMBL" id="SUN49276.1"/>
    </source>
</evidence>
<protein>
    <submittedName>
        <fullName evidence="3">Transcription anti-terminator, BglG family</fullName>
    </submittedName>
</protein>
<dbReference type="EMBL" id="UHFF01000002">
    <property type="protein sequence ID" value="SUN49276.1"/>
    <property type="molecule type" value="Genomic_DNA"/>
</dbReference>
<dbReference type="Pfam" id="PF03123">
    <property type="entry name" value="CAT_RBD"/>
    <property type="match status" value="1"/>
</dbReference>
<dbReference type="SUPFAM" id="SSF50151">
    <property type="entry name" value="SacY-like RNA-binding domain"/>
    <property type="match status" value="1"/>
</dbReference>
<proteinExistence type="predicted"/>
<dbReference type="SUPFAM" id="SSF63520">
    <property type="entry name" value="PTS-regulatory domain, PRD"/>
    <property type="match status" value="2"/>
</dbReference>
<evidence type="ECO:0000313" key="4">
    <source>
        <dbReference type="Proteomes" id="UP000254461"/>
    </source>
</evidence>
<dbReference type="InterPro" id="IPR036650">
    <property type="entry name" value="CAT_RNA-bd_dom_sf"/>
</dbReference>
<feature type="domain" description="PRD" evidence="2">
    <location>
        <begin position="165"/>
        <end position="271"/>
    </location>
</feature>
<dbReference type="Gene3D" id="1.10.1790.10">
    <property type="entry name" value="PRD domain"/>
    <property type="match status" value="2"/>
</dbReference>
<dbReference type="AlphaFoldDB" id="A0A380JWE5"/>
<dbReference type="InterPro" id="IPR036634">
    <property type="entry name" value="PRD_sf"/>
</dbReference>
<dbReference type="Proteomes" id="UP000254461">
    <property type="component" value="Unassembled WGS sequence"/>
</dbReference>
<gene>
    <name evidence="3" type="primary">licT_2</name>
    <name evidence="3" type="ORF">NCTC12092_01822</name>
</gene>
<evidence type="ECO:0000256" key="1">
    <source>
        <dbReference type="ARBA" id="ARBA00022737"/>
    </source>
</evidence>
<dbReference type="PANTHER" id="PTHR30185:SF15">
    <property type="entry name" value="CRYPTIC BETA-GLUCOSIDE BGL OPERON ANTITERMINATOR"/>
    <property type="match status" value="1"/>
</dbReference>
<feature type="domain" description="PRD" evidence="2">
    <location>
        <begin position="62"/>
        <end position="164"/>
    </location>
</feature>
<dbReference type="SMART" id="SM01061">
    <property type="entry name" value="CAT_RBD"/>
    <property type="match status" value="1"/>
</dbReference>
<sequence>MIRVKKALNNNVVLAEDGESEKIVFGTGIGFKKRKGDEVDEALIIKEFSQVSPIVGHYNLNEFSPDVVDICFKILKQGEIDLQQDFGVGTFFSLLDHIHFAINNRQLNDNPIQYEIPHLYIKEYHMGKRSLEMIKEALGVSLPEQEAAFIALHFVNGAIEQSTINETIHHTEIIKEIIKIIQTIFEVSLDKTSLEYSRFITHLRYFITRQSQRHSIDIDQDISQLIQTKYLKSYACSLLIKHYLERECHWNVQDDELVYLTIHIEKIRKTM</sequence>
<evidence type="ECO:0000259" key="2">
    <source>
        <dbReference type="PROSITE" id="PS51372"/>
    </source>
</evidence>
<name>A0A380JWE5_9STRE</name>
<reference evidence="3 4" key="1">
    <citation type="submission" date="2018-06" db="EMBL/GenBank/DDBJ databases">
        <authorList>
            <consortium name="Pathogen Informatics"/>
            <person name="Doyle S."/>
        </authorList>
    </citation>
    <scope>NUCLEOTIDE SEQUENCE [LARGE SCALE GENOMIC DNA]</scope>
    <source>
        <strain evidence="3 4">NCTC12092</strain>
    </source>
</reference>
<dbReference type="GO" id="GO:0006355">
    <property type="term" value="P:regulation of DNA-templated transcription"/>
    <property type="evidence" value="ECO:0007669"/>
    <property type="project" value="InterPro"/>
</dbReference>
<dbReference type="PANTHER" id="PTHR30185">
    <property type="entry name" value="CRYPTIC BETA-GLUCOSIDE BGL OPERON ANTITERMINATOR"/>
    <property type="match status" value="1"/>
</dbReference>
<organism evidence="3 4">
    <name type="scientific">Streptococcus equi subsp. equi</name>
    <dbReference type="NCBI Taxonomy" id="148942"/>
    <lineage>
        <taxon>Bacteria</taxon>
        <taxon>Bacillati</taxon>
        <taxon>Bacillota</taxon>
        <taxon>Bacilli</taxon>
        <taxon>Lactobacillales</taxon>
        <taxon>Streptococcaceae</taxon>
        <taxon>Streptococcus</taxon>
    </lineage>
</organism>
<dbReference type="InterPro" id="IPR011608">
    <property type="entry name" value="PRD"/>
</dbReference>
<dbReference type="Gene3D" id="2.30.24.10">
    <property type="entry name" value="CAT RNA-binding domain"/>
    <property type="match status" value="1"/>
</dbReference>
<dbReference type="RefSeq" id="WP_115251363.1">
    <property type="nucleotide sequence ID" value="NZ_UHFF01000002.1"/>
</dbReference>